<evidence type="ECO:0000313" key="3">
    <source>
        <dbReference type="Proteomes" id="UP000326268"/>
    </source>
</evidence>
<accession>A0A5N6ZPI0</accession>
<name>A0A5N6ZPI0_9EURO</name>
<reference evidence="2 3" key="1">
    <citation type="submission" date="2019-04" db="EMBL/GenBank/DDBJ databases">
        <title>Friends and foes A comparative genomics studyof 23 Aspergillus species from section Flavi.</title>
        <authorList>
            <consortium name="DOE Joint Genome Institute"/>
            <person name="Kjaerbolling I."/>
            <person name="Vesth T."/>
            <person name="Frisvad J.C."/>
            <person name="Nybo J.L."/>
            <person name="Theobald S."/>
            <person name="Kildgaard S."/>
            <person name="Isbrandt T."/>
            <person name="Kuo A."/>
            <person name="Sato A."/>
            <person name="Lyhne E.K."/>
            <person name="Kogle M.E."/>
            <person name="Wiebenga A."/>
            <person name="Kun R.S."/>
            <person name="Lubbers R.J."/>
            <person name="Makela M.R."/>
            <person name="Barry K."/>
            <person name="Chovatia M."/>
            <person name="Clum A."/>
            <person name="Daum C."/>
            <person name="Haridas S."/>
            <person name="He G."/>
            <person name="LaButti K."/>
            <person name="Lipzen A."/>
            <person name="Mondo S."/>
            <person name="Riley R."/>
            <person name="Salamov A."/>
            <person name="Simmons B.A."/>
            <person name="Magnuson J.K."/>
            <person name="Henrissat B."/>
            <person name="Mortensen U.H."/>
            <person name="Larsen T.O."/>
            <person name="Devries R.P."/>
            <person name="Grigoriev I.V."/>
            <person name="Machida M."/>
            <person name="Baker S.E."/>
            <person name="Andersen M.R."/>
        </authorList>
    </citation>
    <scope>NUCLEOTIDE SEQUENCE [LARGE SCALE GENOMIC DNA]</scope>
    <source>
        <strain evidence="2 3">CBS 763.97</strain>
    </source>
</reference>
<proteinExistence type="predicted"/>
<evidence type="ECO:0000313" key="2">
    <source>
        <dbReference type="EMBL" id="KAE8358749.1"/>
    </source>
</evidence>
<keyword evidence="3" id="KW-1185">Reference proteome</keyword>
<dbReference type="RefSeq" id="XP_031921830.1">
    <property type="nucleotide sequence ID" value="XM_032068945.1"/>
</dbReference>
<dbReference type="EMBL" id="ML737872">
    <property type="protein sequence ID" value="KAE8358749.1"/>
    <property type="molecule type" value="Genomic_DNA"/>
</dbReference>
<dbReference type="Proteomes" id="UP000326268">
    <property type="component" value="Unassembled WGS sequence"/>
</dbReference>
<organism evidence="2 3">
    <name type="scientific">Aspergillus caelatus</name>
    <dbReference type="NCBI Taxonomy" id="61420"/>
    <lineage>
        <taxon>Eukaryota</taxon>
        <taxon>Fungi</taxon>
        <taxon>Dikarya</taxon>
        <taxon>Ascomycota</taxon>
        <taxon>Pezizomycotina</taxon>
        <taxon>Eurotiomycetes</taxon>
        <taxon>Eurotiomycetidae</taxon>
        <taxon>Eurotiales</taxon>
        <taxon>Aspergillaceae</taxon>
        <taxon>Aspergillus</taxon>
        <taxon>Aspergillus subgen. Circumdati</taxon>
    </lineage>
</organism>
<dbReference type="AlphaFoldDB" id="A0A5N6ZPI0"/>
<feature type="transmembrane region" description="Helical" evidence="1">
    <location>
        <begin position="47"/>
        <end position="63"/>
    </location>
</feature>
<dbReference type="GeneID" id="43653391"/>
<gene>
    <name evidence="2" type="ORF">BDV27DRAFT_137241</name>
</gene>
<keyword evidence="1" id="KW-0812">Transmembrane</keyword>
<evidence type="ECO:0000256" key="1">
    <source>
        <dbReference type="SAM" id="Phobius"/>
    </source>
</evidence>
<keyword evidence="1" id="KW-1133">Transmembrane helix</keyword>
<protein>
    <submittedName>
        <fullName evidence="2">Uncharacterized protein</fullName>
    </submittedName>
</protein>
<sequence length="64" mass="7444">MNKRVQVETFVHVQNKQTGCHEVENKNGQANEQVVCPYTLVAHVRDNNLACSFLFLFFFFLLLI</sequence>
<keyword evidence="1" id="KW-0472">Membrane</keyword>